<dbReference type="InterPro" id="IPR046433">
    <property type="entry name" value="ActCoA_hydro"/>
</dbReference>
<feature type="region of interest" description="Disordered" evidence="3">
    <location>
        <begin position="72"/>
        <end position="94"/>
    </location>
</feature>
<protein>
    <recommendedName>
        <fullName evidence="8">Acetyl-CoA hydrolase</fullName>
    </recommendedName>
</protein>
<evidence type="ECO:0000259" key="5">
    <source>
        <dbReference type="Pfam" id="PF13336"/>
    </source>
</evidence>
<dbReference type="Pfam" id="PF02550">
    <property type="entry name" value="AcetylCoA_hydro"/>
    <property type="match status" value="1"/>
</dbReference>
<feature type="domain" description="Acetyl-CoA hydrolase/transferase C-terminal" evidence="5">
    <location>
        <begin position="368"/>
        <end position="522"/>
    </location>
</feature>
<accession>A0A7R9BIB1</accession>
<dbReference type="GO" id="GO:0008775">
    <property type="term" value="F:acetate CoA-transferase activity"/>
    <property type="evidence" value="ECO:0007669"/>
    <property type="project" value="InterPro"/>
</dbReference>
<evidence type="ECO:0000256" key="2">
    <source>
        <dbReference type="ARBA" id="ARBA00022679"/>
    </source>
</evidence>
<evidence type="ECO:0008006" key="8">
    <source>
        <dbReference type="Google" id="ProtNLM"/>
    </source>
</evidence>
<dbReference type="Proteomes" id="UP000678499">
    <property type="component" value="Unassembled WGS sequence"/>
</dbReference>
<reference evidence="6" key="1">
    <citation type="submission" date="2020-11" db="EMBL/GenBank/DDBJ databases">
        <authorList>
            <person name="Tran Van P."/>
        </authorList>
    </citation>
    <scope>NUCLEOTIDE SEQUENCE</scope>
</reference>
<dbReference type="InterPro" id="IPR037171">
    <property type="entry name" value="NagB/RpiA_transferase-like"/>
</dbReference>
<gene>
    <name evidence="6" type="ORF">NMOB1V02_LOCUS3382</name>
</gene>
<dbReference type="InterPro" id="IPR038460">
    <property type="entry name" value="AcetylCoA_hyd_C_sf"/>
</dbReference>
<dbReference type="PANTHER" id="PTHR21432">
    <property type="entry name" value="ACETYL-COA HYDROLASE-RELATED"/>
    <property type="match status" value="1"/>
</dbReference>
<comment type="similarity">
    <text evidence="1">Belongs to the acetyl-CoA hydrolase/transferase family.</text>
</comment>
<dbReference type="EMBL" id="CAJPEX010000446">
    <property type="protein sequence ID" value="CAG0915744.1"/>
    <property type="molecule type" value="Genomic_DNA"/>
</dbReference>
<evidence type="ECO:0000259" key="4">
    <source>
        <dbReference type="Pfam" id="PF02550"/>
    </source>
</evidence>
<keyword evidence="2" id="KW-0808">Transferase</keyword>
<dbReference type="Gene3D" id="3.30.750.70">
    <property type="entry name" value="4-hydroxybutyrate coenzyme like domains"/>
    <property type="match status" value="1"/>
</dbReference>
<dbReference type="AlphaFoldDB" id="A0A7R9BIB1"/>
<dbReference type="Gene3D" id="3.40.1080.20">
    <property type="entry name" value="Acetyl-CoA hydrolase/transferase C-terminal domain"/>
    <property type="match status" value="1"/>
</dbReference>
<dbReference type="SUPFAM" id="SSF100950">
    <property type="entry name" value="NagB/RpiA/CoA transferase-like"/>
    <property type="match status" value="2"/>
</dbReference>
<dbReference type="Pfam" id="PF13336">
    <property type="entry name" value="AcetylCoA_hyd_C"/>
    <property type="match status" value="1"/>
</dbReference>
<organism evidence="6">
    <name type="scientific">Notodromas monacha</name>
    <dbReference type="NCBI Taxonomy" id="399045"/>
    <lineage>
        <taxon>Eukaryota</taxon>
        <taxon>Metazoa</taxon>
        <taxon>Ecdysozoa</taxon>
        <taxon>Arthropoda</taxon>
        <taxon>Crustacea</taxon>
        <taxon>Oligostraca</taxon>
        <taxon>Ostracoda</taxon>
        <taxon>Podocopa</taxon>
        <taxon>Podocopida</taxon>
        <taxon>Cypridocopina</taxon>
        <taxon>Cypridoidea</taxon>
        <taxon>Cyprididae</taxon>
        <taxon>Notodromas</taxon>
    </lineage>
</organism>
<evidence type="ECO:0000256" key="3">
    <source>
        <dbReference type="SAM" id="MobiDB-lite"/>
    </source>
</evidence>
<proteinExistence type="inferred from homology"/>
<name>A0A7R9BIB1_9CRUS</name>
<evidence type="ECO:0000313" key="6">
    <source>
        <dbReference type="EMBL" id="CAD7275592.1"/>
    </source>
</evidence>
<feature type="domain" description="Acetyl-CoA hydrolase/transferase N-terminal" evidence="4">
    <location>
        <begin position="113"/>
        <end position="273"/>
    </location>
</feature>
<evidence type="ECO:0000256" key="1">
    <source>
        <dbReference type="ARBA" id="ARBA00009632"/>
    </source>
</evidence>
<sequence length="533" mass="57642">MLETGSRMPAERVCAVETATFDGSDPRRTALFLVEVLVIMSVIVELSQRFASGSRRLSFSQCASAFLSCSSDSSALSHSSKRHQGTAVRREPFAPLQNKTPQWMSADEAVKKLLKTGDKVFVHGAAMTPLTLVEAMTEHGKKAGLKKVEVCHIHTEGPALYTRPDCQGIFRSNSFFIGANCRETVNAGRGDFVPIFLSEIPLLFSQNIIKLDVALVQVTPPDEHGFCSLGSSVDCVRAALQNAKFVIGQVNKHVPRTFGDGIIHVSHFDALVESHRDLPEHAPKKRSAVEDKIGELIAHELVEDGATLQMGIGSIPDAVLASLLNHKDLGVHSEMFSDGIIPLVENGNITNSLKALQPGKIVGAFAVGTRKLFDFMHNNPFVVMADVTYTNRTHLIAMNPKVTAINSCIEVDLTGQVVADSIGTRMFSGVGGQVDFLRGAALSTDGRGKPILALASSTNKGESKIVPLLKPGGGVVTTRAHVHYIVTEYGIAYLFGKNLRQRAHALIQVSHPDHREALEKAAFERLKCMPSAD</sequence>
<dbReference type="InterPro" id="IPR026888">
    <property type="entry name" value="AcetylCoA_hyd_C"/>
</dbReference>
<dbReference type="PANTHER" id="PTHR21432:SF20">
    <property type="entry name" value="ACETYL-COA HYDROLASE"/>
    <property type="match status" value="1"/>
</dbReference>
<keyword evidence="7" id="KW-1185">Reference proteome</keyword>
<dbReference type="EMBL" id="OA882483">
    <property type="protein sequence ID" value="CAD7275592.1"/>
    <property type="molecule type" value="Genomic_DNA"/>
</dbReference>
<evidence type="ECO:0000313" key="7">
    <source>
        <dbReference type="Proteomes" id="UP000678499"/>
    </source>
</evidence>
<dbReference type="InterPro" id="IPR003702">
    <property type="entry name" value="ActCoA_hydro_N"/>
</dbReference>
<dbReference type="GO" id="GO:0006083">
    <property type="term" value="P:acetate metabolic process"/>
    <property type="evidence" value="ECO:0007669"/>
    <property type="project" value="InterPro"/>
</dbReference>
<dbReference type="OrthoDB" id="10250396at2759"/>
<dbReference type="Gene3D" id="3.40.1080.10">
    <property type="entry name" value="Glutaconate Coenzyme A-transferase"/>
    <property type="match status" value="1"/>
</dbReference>
<dbReference type="GO" id="GO:0005739">
    <property type="term" value="C:mitochondrion"/>
    <property type="evidence" value="ECO:0007669"/>
    <property type="project" value="TreeGrafter"/>
</dbReference>